<evidence type="ECO:0000313" key="2">
    <source>
        <dbReference type="Proteomes" id="UP000472265"/>
    </source>
</evidence>
<protein>
    <submittedName>
        <fullName evidence="1">Uncharacterized protein</fullName>
    </submittedName>
</protein>
<evidence type="ECO:0000313" key="1">
    <source>
        <dbReference type="Ensembl" id="ENSSAUP00010055212.1"/>
    </source>
</evidence>
<dbReference type="InParanoid" id="A0A671XYD9"/>
<keyword evidence="2" id="KW-1185">Reference proteome</keyword>
<sequence>MLHLCRCGTVKPSNAKELLSGSMFSVTSPRPCPLRHIDNIVDKHLGDFSSEMQDVLQEESVHYSFPQSPHSTSNTDTAALQHTLPPTPLSQFSQYVSFYNPCPPVQDYVDSLQDSINSVLAELGDSWPSHKPAPSGTNIDAALANTVSAFVSSIRHNDLRSKQMGATSPPNFDCYSQLLCCRNTC</sequence>
<dbReference type="AlphaFoldDB" id="A0A671XYD9"/>
<reference evidence="1" key="3">
    <citation type="submission" date="2025-09" db="UniProtKB">
        <authorList>
            <consortium name="Ensembl"/>
        </authorList>
    </citation>
    <scope>IDENTIFICATION</scope>
</reference>
<proteinExistence type="predicted"/>
<dbReference type="GeneTree" id="ENSGT00990000213721"/>
<dbReference type="CDD" id="cd22569">
    <property type="entry name" value="TASOR_PBD"/>
    <property type="match status" value="1"/>
</dbReference>
<reference evidence="1" key="1">
    <citation type="submission" date="2021-04" db="EMBL/GenBank/DDBJ databases">
        <authorList>
            <consortium name="Wellcome Sanger Institute Data Sharing"/>
        </authorList>
    </citation>
    <scope>NUCLEOTIDE SEQUENCE [LARGE SCALE GENOMIC DNA]</scope>
</reference>
<organism evidence="1 2">
    <name type="scientific">Sparus aurata</name>
    <name type="common">Gilthead sea bream</name>
    <dbReference type="NCBI Taxonomy" id="8175"/>
    <lineage>
        <taxon>Eukaryota</taxon>
        <taxon>Metazoa</taxon>
        <taxon>Chordata</taxon>
        <taxon>Craniata</taxon>
        <taxon>Vertebrata</taxon>
        <taxon>Euteleostomi</taxon>
        <taxon>Actinopterygii</taxon>
        <taxon>Neopterygii</taxon>
        <taxon>Teleostei</taxon>
        <taxon>Neoteleostei</taxon>
        <taxon>Acanthomorphata</taxon>
        <taxon>Eupercaria</taxon>
        <taxon>Spariformes</taxon>
        <taxon>Sparidae</taxon>
        <taxon>Sparus</taxon>
    </lineage>
</organism>
<dbReference type="Ensembl" id="ENSSAUT00010058014.1">
    <property type="protein sequence ID" value="ENSSAUP00010055212.1"/>
    <property type="gene ID" value="ENSSAUG00010022709.1"/>
</dbReference>
<name>A0A671XYD9_SPAAU</name>
<dbReference type="Proteomes" id="UP000472265">
    <property type="component" value="Chromosome 6"/>
</dbReference>
<reference evidence="1" key="2">
    <citation type="submission" date="2025-08" db="UniProtKB">
        <authorList>
            <consortium name="Ensembl"/>
        </authorList>
    </citation>
    <scope>IDENTIFICATION</scope>
</reference>
<accession>A0A671XYD9</accession>